<keyword evidence="6" id="KW-1185">Reference proteome</keyword>
<keyword evidence="2" id="KW-0227">DNA damage</keyword>
<keyword evidence="1 2" id="KW-0539">Nucleus</keyword>
<sequence length="384" mass="42794">MSNERVRGIQVHRPVIYGSHARLLSEAEKRLAPAGHTHKWTVFINSATSPPPDPENLNDIDELPGGADDLSYFIRKVTFKLHETYPTPNRVMDKPPFRVSETGWGEFAVQIRIQFIPESSEKPLVLSHMIKLHHWGAPLESAPASTDTPTEPFVTLTPAATASDTMRDSADVEMEDPETPTQTQDTSVMTVEGNSPQAEESKDGDIRDQIQVEQTPTASIIQTAEARSGSISVAASLPVHAWQYDEIVFSDPPRQFFDILNANPPTPLPPKNRRPKDQREEYRNKKKGKGASKVNGIGSTARSSRAGTMEGGAVETPMSQVEMPGEQGSADVHLEFTQEMIKTEYNTMMNARMKIVDQMDKWRERLIALEKELEKAKEEVETPI</sequence>
<keyword evidence="2" id="KW-0010">Activator</keyword>
<dbReference type="GO" id="GO:0006355">
    <property type="term" value="P:regulation of DNA-templated transcription"/>
    <property type="evidence" value="ECO:0007669"/>
    <property type="project" value="InterPro"/>
</dbReference>
<evidence type="ECO:0000256" key="3">
    <source>
        <dbReference type="SAM" id="MobiDB-lite"/>
    </source>
</evidence>
<keyword evidence="2" id="KW-0805">Transcription regulation</keyword>
<dbReference type="GO" id="GO:0005737">
    <property type="term" value="C:cytoplasm"/>
    <property type="evidence" value="ECO:0007669"/>
    <property type="project" value="UniProtKB-SubCell"/>
</dbReference>
<reference evidence="5" key="2">
    <citation type="journal article" date="2022" name="Elife">
        <title>Obligate sexual reproduction of a homothallic fungus closely related to the Cryptococcus pathogenic species complex.</title>
        <authorList>
            <person name="Passer A.R."/>
            <person name="Clancey S.A."/>
            <person name="Shea T."/>
            <person name="David-Palma M."/>
            <person name="Averette A.F."/>
            <person name="Boekhout T."/>
            <person name="Porcel B.M."/>
            <person name="Nowrousian M."/>
            <person name="Cuomo C.A."/>
            <person name="Sun S."/>
            <person name="Heitman J."/>
            <person name="Coelho M.A."/>
        </authorList>
    </citation>
    <scope>NUCLEOTIDE SEQUENCE</scope>
    <source>
        <strain evidence="5">CBS 7841</strain>
    </source>
</reference>
<dbReference type="PANTHER" id="PTHR23195">
    <property type="entry name" value="YEATS DOMAIN"/>
    <property type="match status" value="1"/>
</dbReference>
<reference evidence="5" key="3">
    <citation type="submission" date="2024-01" db="EMBL/GenBank/DDBJ databases">
        <authorList>
            <person name="Coelho M.A."/>
            <person name="David-Palma M."/>
            <person name="Shea T."/>
            <person name="Sun S."/>
            <person name="Cuomo C.A."/>
            <person name="Heitman J."/>
        </authorList>
    </citation>
    <scope>NUCLEOTIDE SEQUENCE</scope>
    <source>
        <strain evidence="5">CBS 7841</strain>
    </source>
</reference>
<comment type="subunit">
    <text evidence="2">Component of the SWR1 chromatin-remodeling complex and of the NuA4 histone acetyltransferase complex.</text>
</comment>
<reference evidence="5" key="1">
    <citation type="submission" date="2016-06" db="EMBL/GenBank/DDBJ databases">
        <authorList>
            <person name="Cuomo C."/>
            <person name="Litvintseva A."/>
            <person name="Heitman J."/>
            <person name="Chen Y."/>
            <person name="Sun S."/>
            <person name="Springer D."/>
            <person name="Dromer F."/>
            <person name="Young S."/>
            <person name="Zeng Q."/>
            <person name="Chapman S."/>
            <person name="Gujja S."/>
            <person name="Saif S."/>
            <person name="Birren B."/>
        </authorList>
    </citation>
    <scope>NUCLEOTIDE SEQUENCE</scope>
    <source>
        <strain evidence="5">CBS 7841</strain>
    </source>
</reference>
<comment type="domain">
    <text evidence="2">The coiled-coil domain is required for assembly into the NuA4 complex.</text>
</comment>
<feature type="region of interest" description="Disordered" evidence="3">
    <location>
        <begin position="258"/>
        <end position="311"/>
    </location>
</feature>
<dbReference type="AlphaFoldDB" id="A0A1E3IT29"/>
<feature type="domain" description="YEATS" evidence="4">
    <location>
        <begin position="5"/>
        <end position="263"/>
    </location>
</feature>
<dbReference type="CDD" id="cd16908">
    <property type="entry name" value="YEATS_Yaf9_like"/>
    <property type="match status" value="1"/>
</dbReference>
<evidence type="ECO:0000313" key="5">
    <source>
        <dbReference type="EMBL" id="WVN86451.1"/>
    </source>
</evidence>
<feature type="region of interest" description="Disordered" evidence="3">
    <location>
        <begin position="161"/>
        <end position="205"/>
    </location>
</feature>
<comment type="function">
    <text evidence="2">Component of the SWR1 complex which mediates the ATP-dependent exchange of histone H2A for an H2A variant leading to transcriptional regulation of selected genes by chromatin remodeling. Component of the NuA4 histone acetyltransferase complex which is involved in transcriptional activation of selected genes principally by acetylation of nucleosomal histones H4 and H2A. The NuA4 complex is also involved in DNA repair. Yaf9 may also be required for viability in conditions in which the structural integrity of the spindle is compromised.</text>
</comment>
<dbReference type="PROSITE" id="PS51037">
    <property type="entry name" value="YEATS"/>
    <property type="match status" value="1"/>
</dbReference>
<gene>
    <name evidence="2" type="primary">YAF9</name>
    <name evidence="5" type="ORF">L203_101615</name>
</gene>
<keyword evidence="2" id="KW-0963">Cytoplasm</keyword>
<evidence type="ECO:0000256" key="2">
    <source>
        <dbReference type="RuleBase" id="RU367117"/>
    </source>
</evidence>
<keyword evidence="2" id="KW-0156">Chromatin regulator</keyword>
<dbReference type="Pfam" id="PF03366">
    <property type="entry name" value="YEATS"/>
    <property type="match status" value="1"/>
</dbReference>
<feature type="compositionally biased region" description="Polar residues" evidence="3">
    <location>
        <begin position="297"/>
        <end position="306"/>
    </location>
</feature>
<evidence type="ECO:0000256" key="1">
    <source>
        <dbReference type="ARBA" id="ARBA00023242"/>
    </source>
</evidence>
<dbReference type="Gene3D" id="2.60.40.1970">
    <property type="entry name" value="YEATS domain"/>
    <property type="match status" value="1"/>
</dbReference>
<dbReference type="GO" id="GO:0000812">
    <property type="term" value="C:Swr1 complex"/>
    <property type="evidence" value="ECO:0007669"/>
    <property type="project" value="UniProtKB-UniRule"/>
</dbReference>
<dbReference type="InterPro" id="IPR055129">
    <property type="entry name" value="YEATS_dom"/>
</dbReference>
<dbReference type="InterPro" id="IPR005033">
    <property type="entry name" value="YEATS"/>
</dbReference>
<dbReference type="VEuPathDB" id="FungiDB:L203_01018"/>
<dbReference type="GO" id="GO:0006281">
    <property type="term" value="P:DNA repair"/>
    <property type="evidence" value="ECO:0007669"/>
    <property type="project" value="UniProtKB-UniRule"/>
</dbReference>
<dbReference type="InterPro" id="IPR038704">
    <property type="entry name" value="YEAST_sf"/>
</dbReference>
<keyword evidence="2" id="KW-0234">DNA repair</keyword>
<keyword evidence="2" id="KW-0804">Transcription</keyword>
<dbReference type="OrthoDB" id="16041at2759"/>
<dbReference type="GO" id="GO:0006325">
    <property type="term" value="P:chromatin organization"/>
    <property type="evidence" value="ECO:0007669"/>
    <property type="project" value="UniProtKB-KW"/>
</dbReference>
<evidence type="ECO:0000259" key="4">
    <source>
        <dbReference type="PROSITE" id="PS51037"/>
    </source>
</evidence>
<organism evidence="5 6">
    <name type="scientific">Cryptococcus depauperatus CBS 7841</name>
    <dbReference type="NCBI Taxonomy" id="1295531"/>
    <lineage>
        <taxon>Eukaryota</taxon>
        <taxon>Fungi</taxon>
        <taxon>Dikarya</taxon>
        <taxon>Basidiomycota</taxon>
        <taxon>Agaricomycotina</taxon>
        <taxon>Tremellomycetes</taxon>
        <taxon>Tremellales</taxon>
        <taxon>Cryptococcaceae</taxon>
        <taxon>Cryptococcus</taxon>
    </lineage>
</organism>
<comment type="similarity">
    <text evidence="2">Belongs to the YAF9 family.</text>
</comment>
<dbReference type="EMBL" id="CP143785">
    <property type="protein sequence ID" value="WVN86451.1"/>
    <property type="molecule type" value="Genomic_DNA"/>
</dbReference>
<keyword evidence="2" id="KW-0175">Coiled coil</keyword>
<feature type="coiled-coil region" evidence="2">
    <location>
        <begin position="352"/>
        <end position="379"/>
    </location>
</feature>
<proteinExistence type="inferred from homology"/>
<feature type="compositionally biased region" description="Polar residues" evidence="3">
    <location>
        <begin position="179"/>
        <end position="198"/>
    </location>
</feature>
<dbReference type="Proteomes" id="UP000094043">
    <property type="component" value="Chromosome 2"/>
</dbReference>
<name>A0A1E3IT29_9TREE</name>
<comment type="subcellular location">
    <subcellularLocation>
        <location evidence="2">Nucleus</location>
    </subcellularLocation>
    <subcellularLocation>
        <location evidence="2">Cytoplasm</location>
    </subcellularLocation>
</comment>
<evidence type="ECO:0000313" key="6">
    <source>
        <dbReference type="Proteomes" id="UP000094043"/>
    </source>
</evidence>
<accession>A0A1E3IT29</accession>
<protein>
    <recommendedName>
        <fullName evidence="2">Protein AF-9 homolog</fullName>
    </recommendedName>
</protein>